<dbReference type="CDD" id="cd05008">
    <property type="entry name" value="SIS_GlmS_GlmD_1"/>
    <property type="match status" value="1"/>
</dbReference>
<name>A0AAI8XKG9_MYCME</name>
<reference evidence="6" key="1">
    <citation type="submission" date="2023-03" db="EMBL/GenBank/DDBJ databases">
        <title>Draft genome sequence of a Mycolicibacterium mageritense strain H4_3_1 isolated from a hybrid biological-inorganic system reactor.</title>
        <authorList>
            <person name="Feng X."/>
            <person name="Kazama D."/>
            <person name="Sato K."/>
            <person name="Kobayashi H."/>
        </authorList>
    </citation>
    <scope>NUCLEOTIDE SEQUENCE</scope>
    <source>
        <strain evidence="6">H4_3_1</strain>
    </source>
</reference>
<protein>
    <submittedName>
        <fullName evidence="6">D-galactosamine-6-phosphate deaminase AgaS</fullName>
        <ecNumber evidence="6">3.5.99.-</ecNumber>
    </submittedName>
</protein>
<keyword evidence="2" id="KW-0677">Repeat</keyword>
<feature type="domain" description="SIS" evidence="5">
    <location>
        <begin position="41"/>
        <end position="198"/>
    </location>
</feature>
<comment type="similarity">
    <text evidence="1">Belongs to the SIS family. AgaS subfamily.</text>
</comment>
<evidence type="ECO:0000313" key="6">
    <source>
        <dbReference type="EMBL" id="BDY28524.1"/>
    </source>
</evidence>
<dbReference type="CDD" id="cd05010">
    <property type="entry name" value="SIS_AgaS_like"/>
    <property type="match status" value="1"/>
</dbReference>
<dbReference type="GO" id="GO:0009401">
    <property type="term" value="P:phosphoenolpyruvate-dependent sugar phosphotransferase system"/>
    <property type="evidence" value="ECO:0007669"/>
    <property type="project" value="TreeGrafter"/>
</dbReference>
<accession>A0AAI8XKG9</accession>
<dbReference type="GO" id="GO:0097367">
    <property type="term" value="F:carbohydrate derivative binding"/>
    <property type="evidence" value="ECO:0007669"/>
    <property type="project" value="InterPro"/>
</dbReference>
<evidence type="ECO:0000256" key="2">
    <source>
        <dbReference type="ARBA" id="ARBA00022737"/>
    </source>
</evidence>
<evidence type="ECO:0000256" key="4">
    <source>
        <dbReference type="ARBA" id="ARBA00029292"/>
    </source>
</evidence>
<dbReference type="EC" id="3.5.99.-" evidence="6"/>
<dbReference type="GO" id="GO:0005886">
    <property type="term" value="C:plasma membrane"/>
    <property type="evidence" value="ECO:0007669"/>
    <property type="project" value="TreeGrafter"/>
</dbReference>
<dbReference type="Proteomes" id="UP001241092">
    <property type="component" value="Chromosome"/>
</dbReference>
<dbReference type="Pfam" id="PF01380">
    <property type="entry name" value="SIS"/>
    <property type="match status" value="1"/>
</dbReference>
<evidence type="ECO:0000256" key="3">
    <source>
        <dbReference type="ARBA" id="ARBA00022801"/>
    </source>
</evidence>
<dbReference type="RefSeq" id="WP_286215048.1">
    <property type="nucleotide sequence ID" value="NZ_AP027452.1"/>
</dbReference>
<dbReference type="GO" id="GO:0016787">
    <property type="term" value="F:hydrolase activity"/>
    <property type="evidence" value="ECO:0007669"/>
    <property type="project" value="UniProtKB-KW"/>
</dbReference>
<evidence type="ECO:0000256" key="1">
    <source>
        <dbReference type="ARBA" id="ARBA00007748"/>
    </source>
</evidence>
<dbReference type="SUPFAM" id="SSF53697">
    <property type="entry name" value="SIS domain"/>
    <property type="match status" value="1"/>
</dbReference>
<proteinExistence type="inferred from homology"/>
<organism evidence="6 7">
    <name type="scientific">Mycolicibacterium mageritense</name>
    <name type="common">Mycobacterium mageritense</name>
    <dbReference type="NCBI Taxonomy" id="53462"/>
    <lineage>
        <taxon>Bacteria</taxon>
        <taxon>Bacillati</taxon>
        <taxon>Actinomycetota</taxon>
        <taxon>Actinomycetes</taxon>
        <taxon>Mycobacteriales</taxon>
        <taxon>Mycobacteriaceae</taxon>
        <taxon>Mycolicibacterium</taxon>
    </lineage>
</organism>
<evidence type="ECO:0000259" key="5">
    <source>
        <dbReference type="PROSITE" id="PS51464"/>
    </source>
</evidence>
<sequence length="386" mass="41311">MTSSQINRDIPAQVDGGATILEIGQQPDAWREVASRPDDGIAEFLRGVTDREGLRVILTGAGSSAFLGDIAAPALRRHLNRRVEAIPTTSIVANPFDHLERETPTLVVSFGRSGNSPESLATTTLADQLVDDVWHLVYTCDSGGELARAHSSRSNSKVVLMPERTNDTGFAMTSSLTSMLLACLTMLGASRPADAEALASAAEHVIGLQPDVRALARTGKQRFVYLGSGPLEGLARESALKLLELTAGEVVTYFDSPLGFRHGPKSVLDGDTMVVVYVSTDPYTRRYDLDIIAEIRAQLGPDAVTVISTEPIPHELGPAIVLPGLGSLDDAQIALPYLVFAQYLALFTSLEHAKTPDNPFPSGEVSRVVKGVTIYPLGTADRSLVR</sequence>
<gene>
    <name evidence="6" type="primary">agaS</name>
    <name evidence="6" type="ORF">hbim_02458</name>
</gene>
<dbReference type="AlphaFoldDB" id="A0AAI8XKG9"/>
<dbReference type="PANTHER" id="PTHR32502:SF3">
    <property type="entry name" value="D-GALACTOSAMINE-6-PHOSPHATE DEAMINASE AGAS-RELATED"/>
    <property type="match status" value="1"/>
</dbReference>
<comment type="catalytic activity">
    <reaction evidence="4">
        <text>D-galactosamine 6-phosphate + H2O = D-tagatopyranose 1-phosphate + NH4(+)</text>
        <dbReference type="Rhea" id="RHEA:47680"/>
        <dbReference type="ChEBI" id="CHEBI:15377"/>
        <dbReference type="ChEBI" id="CHEBI:28938"/>
        <dbReference type="ChEBI" id="CHEBI:71674"/>
        <dbReference type="ChEBI" id="CHEBI:138150"/>
    </reaction>
</comment>
<keyword evidence="3 6" id="KW-0378">Hydrolase</keyword>
<dbReference type="GO" id="GO:1901135">
    <property type="term" value="P:carbohydrate derivative metabolic process"/>
    <property type="evidence" value="ECO:0007669"/>
    <property type="project" value="InterPro"/>
</dbReference>
<dbReference type="PROSITE" id="PS51464">
    <property type="entry name" value="SIS"/>
    <property type="match status" value="2"/>
</dbReference>
<dbReference type="Gene3D" id="3.40.50.10490">
    <property type="entry name" value="Glucose-6-phosphate isomerase like protein, domain 1"/>
    <property type="match status" value="2"/>
</dbReference>
<evidence type="ECO:0000313" key="7">
    <source>
        <dbReference type="Proteomes" id="UP001241092"/>
    </source>
</evidence>
<dbReference type="InterPro" id="IPR046348">
    <property type="entry name" value="SIS_dom_sf"/>
</dbReference>
<dbReference type="EMBL" id="AP027452">
    <property type="protein sequence ID" value="BDY28524.1"/>
    <property type="molecule type" value="Genomic_DNA"/>
</dbReference>
<feature type="domain" description="SIS" evidence="5">
    <location>
        <begin position="211"/>
        <end position="359"/>
    </location>
</feature>
<dbReference type="InterPro" id="IPR001347">
    <property type="entry name" value="SIS_dom"/>
</dbReference>
<dbReference type="PANTHER" id="PTHR32502">
    <property type="entry name" value="N-ACETYLGALACTOSAMINE PERMEASE II COMPONENT-RELATED"/>
    <property type="match status" value="1"/>
</dbReference>
<dbReference type="InterPro" id="IPR035464">
    <property type="entry name" value="SIS_AgaS"/>
</dbReference>
<dbReference type="InterPro" id="IPR050303">
    <property type="entry name" value="GatZ_KbaZ_carbometab"/>
</dbReference>
<dbReference type="InterPro" id="IPR035466">
    <property type="entry name" value="GlmS/AgaS_SIS"/>
</dbReference>